<feature type="transmembrane region" description="Helical" evidence="2">
    <location>
        <begin position="951"/>
        <end position="976"/>
    </location>
</feature>
<dbReference type="VEuPathDB" id="PlasmoDB:PY17X_1206000"/>
<dbReference type="Proteomes" id="UP000072904">
    <property type="component" value="Chromosome 12"/>
</dbReference>
<dbReference type="AlphaFoldDB" id="A0A078K6Z2"/>
<feature type="transmembrane region" description="Helical" evidence="2">
    <location>
        <begin position="76"/>
        <end position="95"/>
    </location>
</feature>
<feature type="transmembrane region" description="Helical" evidence="2">
    <location>
        <begin position="1087"/>
        <end position="1107"/>
    </location>
</feature>
<dbReference type="KEGG" id="pyo:PY17X_1206000"/>
<organism evidence="4 5">
    <name type="scientific">Plasmodium yoelii</name>
    <dbReference type="NCBI Taxonomy" id="5861"/>
    <lineage>
        <taxon>Eukaryota</taxon>
        <taxon>Sar</taxon>
        <taxon>Alveolata</taxon>
        <taxon>Apicomplexa</taxon>
        <taxon>Aconoidasida</taxon>
        <taxon>Haemosporida</taxon>
        <taxon>Plasmodiidae</taxon>
        <taxon>Plasmodium</taxon>
        <taxon>Plasmodium (Vinckeia)</taxon>
    </lineage>
</organism>
<evidence type="ECO:0000313" key="5">
    <source>
        <dbReference type="Proteomes" id="UP000072874"/>
    </source>
</evidence>
<dbReference type="VEuPathDB" id="PlasmoDB:PY06618"/>
<feature type="transmembrane region" description="Helical" evidence="2">
    <location>
        <begin position="1063"/>
        <end position="1081"/>
    </location>
</feature>
<feature type="transmembrane region" description="Helical" evidence="2">
    <location>
        <begin position="42"/>
        <end position="64"/>
    </location>
</feature>
<reference evidence="4" key="4">
    <citation type="submission" date="2019-05" db="EMBL/GenBank/DDBJ databases">
        <authorList>
            <consortium name="Pathogen Informatics"/>
        </authorList>
    </citation>
    <scope>NUCLEOTIDE SEQUENCE</scope>
    <source>
        <strain evidence="4">17X</strain>
    </source>
</reference>
<protein>
    <submittedName>
        <fullName evidence="4">Uncharacterized protein</fullName>
    </submittedName>
</protein>
<keyword evidence="2" id="KW-0472">Membrane</keyword>
<reference evidence="3" key="2">
    <citation type="submission" date="2014-05" db="EMBL/GenBank/DDBJ databases">
        <authorList>
            <person name="Aslett A.Martin."/>
            <person name="De Silva Nishadi"/>
        </authorList>
    </citation>
    <scope>NUCLEOTIDE SEQUENCE</scope>
    <source>
        <strain evidence="3">YM</strain>
    </source>
</reference>
<evidence type="ECO:0000256" key="1">
    <source>
        <dbReference type="SAM" id="MobiDB-lite"/>
    </source>
</evidence>
<feature type="compositionally biased region" description="Basic residues" evidence="1">
    <location>
        <begin position="608"/>
        <end position="617"/>
    </location>
</feature>
<feature type="transmembrane region" description="Helical" evidence="2">
    <location>
        <begin position="127"/>
        <end position="144"/>
    </location>
</feature>
<feature type="region of interest" description="Disordered" evidence="1">
    <location>
        <begin position="452"/>
        <end position="476"/>
    </location>
</feature>
<dbReference type="EMBL" id="LM993666">
    <property type="protein sequence ID" value="VTZ79861.1"/>
    <property type="molecule type" value="Genomic_DNA"/>
</dbReference>
<proteinExistence type="predicted"/>
<reference evidence="5 6" key="1">
    <citation type="journal article" date="2014" name="BMC Biol.">
        <title>A comprehensive evaluation of rodent malaria parasite genomes and gene expression.</title>
        <authorList>
            <person name="Otto T.D."/>
            <person name="Bohme U."/>
            <person name="Jackson A.P."/>
            <person name="Hunt M."/>
            <person name="Franke-Fayard B."/>
            <person name="Hoeijmakers W.A."/>
            <person name="Religa A.A."/>
            <person name="Robertson L."/>
            <person name="Sanders M."/>
            <person name="Ogun S.A."/>
            <person name="Cunningham D."/>
            <person name="Erhart A."/>
            <person name="Billker O."/>
            <person name="Khan S.M."/>
            <person name="Stunnenberg H.G."/>
            <person name="Langhorne J."/>
            <person name="Holder A.A."/>
            <person name="Waters A.P."/>
            <person name="Newbold C.I."/>
            <person name="Pain A."/>
            <person name="Berriman M."/>
            <person name="Janse C.J."/>
        </authorList>
    </citation>
    <scope>NUCLEOTIDE SEQUENCE [LARGE SCALE GENOMIC DNA]</scope>
    <source>
        <strain evidence="4 5">17X</strain>
        <strain evidence="3 6">YM</strain>
    </source>
</reference>
<feature type="transmembrane region" description="Helical" evidence="2">
    <location>
        <begin position="988"/>
        <end position="1014"/>
    </location>
</feature>
<reference evidence="4" key="3">
    <citation type="submission" date="2014-05" db="EMBL/GenBank/DDBJ databases">
        <authorList>
            <person name="Aslett M.A."/>
            <person name="De Silva N."/>
        </authorList>
    </citation>
    <scope>NUCLEOTIDE SEQUENCE</scope>
    <source>
        <strain evidence="4">17X</strain>
    </source>
</reference>
<dbReference type="VEuPathDB" id="PlasmoDB:PYYM_1205400"/>
<evidence type="ECO:0000313" key="4">
    <source>
        <dbReference type="EMBL" id="VTZ79861.1"/>
    </source>
</evidence>
<sequence>MTKQLTKEYYSYFSESRKKTLMVEKDIKTRTIFLIKENLKHIFVLDNVDATVGLSLMNVTIFLLGGLTNNTINVCISTYLQGMIFILSLLCYIIQTNFQKSIISDIFFVILLFVSCIFPFLSIKLNGGFNSIIFFPISIMLLFSKYHLRNLFLLELGLILKILILVMAINVNEINIYIILLLLSCFFFSILFYRYLYFFSKTVSISFSTPKNLMMMFPYINEYQEICLLKLADIIIDINNYMDVKLNIFCHDIPQINLTKEKNNFENLQMNISRIINKFYTLKNQKIFLNFPPYYCLKALYYKKLNLMTLYIEKKKKKIKKKYSNSHNTHLYFLLELSKKMNNSFIYYDIPYNHSPPHLPLKNGDTKECDPVVKSGKEKEDIIRNDKKKNIIINYKKKDIIINDKTKDRVRNDKKKDMIINEKKEDIIRKDIPKDRVRKDIPKDRVRNVKAKGDVRKENTSNEVNKNNTKSKSRKKEIKIIRDKFRNSFFYSKICSKQIEDNPPKKIIIDHVKKNKIEKKAEINNLFTSTIGDDSEAKLKVVNKKERKSKRDDKKRDDKKRDDKKRDDKKRDDKKRDDKKRDDKKRDDKKRDDIKRDDKKEERERERERKRKRKHNSKKYESTLESSATENLTIIKPHVVNKNKITKIIEKPNLISTEKYRDTKDEQIKNKLNKIRKKKKEERSKNHTNQEIQIELDITYKNLNHNNTKKHKNNNKKKFIEQKKHGHEIYTNVSNQELYKKSNIEKNNVLDKSEDSIYDKYITNYNDKANYKILPKFPKSLEQKEKRIKYNFKKNNNNISKCNELKENDFIEINKNHKKKTNLKEKKTYSFYSNEDQYISDEKIIFINLSCLFYVLIHKIKQLLKYIEKINLVVQSVDFKQGISPKQNFLLSFIDQKAERYYILWSNMFDLIYHIENFIIHILLILVFTFSTIFIRIAPIHLSRSYVLFKIPSFIICFILRFFVSPIIAILIFMPIVRIKSVNPKNGFIVKIIFFILGIYIMILSVIDYIWTIFLVHKNFWNLEQSIQISLLNAYKSSLFSESEFVFFVPVFYFLIMHRLKSLWYLYIIWLFIINIIYWIFITSPLVGIKLNISLITLIIMCVLFIIRPFEIVKRDLFSRFVLPYILFLDDILHFVNNEKKLKYLSYID</sequence>
<dbReference type="OrthoDB" id="377446at2759"/>
<keyword evidence="2" id="KW-0812">Transmembrane</keyword>
<dbReference type="RefSeq" id="XP_022812564.1">
    <property type="nucleotide sequence ID" value="XM_022956702.1"/>
</dbReference>
<dbReference type="VEuPathDB" id="PlasmoDB:Py17XNL_001204930"/>
<evidence type="ECO:0000256" key="2">
    <source>
        <dbReference type="SAM" id="Phobius"/>
    </source>
</evidence>
<accession>A0A078K6Z2</accession>
<keyword evidence="2" id="KW-1133">Transmembrane helix</keyword>
<dbReference type="GeneID" id="3853742"/>
<feature type="transmembrane region" description="Helical" evidence="2">
    <location>
        <begin position="176"/>
        <end position="196"/>
    </location>
</feature>
<dbReference type="Proteomes" id="UP000072874">
    <property type="component" value="Chromosome 12"/>
</dbReference>
<feature type="transmembrane region" description="Helical" evidence="2">
    <location>
        <begin position="1034"/>
        <end position="1056"/>
    </location>
</feature>
<dbReference type="OMA" id="NFSCLFY"/>
<evidence type="ECO:0000313" key="3">
    <source>
        <dbReference type="EMBL" id="CDU19226.1"/>
    </source>
</evidence>
<feature type="transmembrane region" description="Helical" evidence="2">
    <location>
        <begin position="102"/>
        <end position="121"/>
    </location>
</feature>
<dbReference type="EMBL" id="LK934640">
    <property type="protein sequence ID" value="CDU19226.1"/>
    <property type="molecule type" value="Genomic_DNA"/>
</dbReference>
<feature type="compositionally biased region" description="Basic and acidic residues" evidence="1">
    <location>
        <begin position="549"/>
        <end position="607"/>
    </location>
</feature>
<gene>
    <name evidence="4" type="ORF">PY17X_1206000</name>
    <name evidence="3" type="ORF">PYYM_1205400</name>
</gene>
<feature type="transmembrane region" description="Helical" evidence="2">
    <location>
        <begin position="918"/>
        <end position="939"/>
    </location>
</feature>
<name>A0A078K6Z2_PLAYE</name>
<feature type="transmembrane region" description="Helical" evidence="2">
    <location>
        <begin position="151"/>
        <end position="170"/>
    </location>
</feature>
<feature type="region of interest" description="Disordered" evidence="1">
    <location>
        <begin position="542"/>
        <end position="627"/>
    </location>
</feature>
<evidence type="ECO:0000313" key="6">
    <source>
        <dbReference type="Proteomes" id="UP000072904"/>
    </source>
</evidence>